<accession>A0A9D1MD21</accession>
<reference evidence="2" key="1">
    <citation type="submission" date="2020-10" db="EMBL/GenBank/DDBJ databases">
        <authorList>
            <person name="Gilroy R."/>
        </authorList>
    </citation>
    <scope>NUCLEOTIDE SEQUENCE</scope>
    <source>
        <strain evidence="2">USAMLcec3-3695</strain>
    </source>
</reference>
<dbReference type="AlphaFoldDB" id="A0A9D1MD21"/>
<sequence>MALCAALRLPIGIDSFEKIRSNGSYYIDKTRFIEELLNDSFEVMLFTRPRRFGKTLMLQTLESFFGIGKEGRQLFEGLYISEKTELCDEWMNNYPVISVSFKDIEGSCFDDAYGMLCSVTARMYMKHSEAFESLSVNERDYYGRIVSEKASERDIKNSLYVLSSALYRYYGKRVIVLIDEYDVPLAKADENGYYDRMLGIVRSIFSQALKGNDTLMFAVVTGCLRVARESIFTGANNFKTNTVYDDKYSGYFGFTREEVGKLLADAGLYGEQERIKRWYDGYRFGNTEIYCPWDVINCVGDLSEDPSRELKNYWKNTSHNSIIRRFVDRSDLFVNEKFESLLNGGYVRTEICDDLTYDVMHSSEENLWTILYMTGYLTMAAEQSREDGVKVLNLVIPNEEIKLIFKETVVKWFRDRIITVDRSSLFKAFREGDAETVSDIVSDLLFDTISYHDYKESYYHAFLTGIFTGAGYAVESNFESGLGRPDIVVKDNPSRTVIIIEVKYTKNARELHAEAEAALEQISARKYTEGFKRLYRNILVYGAAFCGKECLFLTDRDR</sequence>
<organism evidence="2 3">
    <name type="scientific">Candidatus Ornithomonoglobus merdipullorum</name>
    <dbReference type="NCBI Taxonomy" id="2840895"/>
    <lineage>
        <taxon>Bacteria</taxon>
        <taxon>Bacillati</taxon>
        <taxon>Bacillota</taxon>
        <taxon>Clostridia</taxon>
        <taxon>Candidatus Ornithomonoglobus</taxon>
    </lineage>
</organism>
<dbReference type="PANTHER" id="PTHR34825:SF1">
    <property type="entry name" value="AAA-ATPASE-LIKE DOMAIN-CONTAINING PROTEIN"/>
    <property type="match status" value="1"/>
</dbReference>
<protein>
    <submittedName>
        <fullName evidence="2">AAA family ATPase</fullName>
    </submittedName>
</protein>
<dbReference type="Gene3D" id="3.40.50.300">
    <property type="entry name" value="P-loop containing nucleotide triphosphate hydrolases"/>
    <property type="match status" value="1"/>
</dbReference>
<comment type="caution">
    <text evidence="2">The sequence shown here is derived from an EMBL/GenBank/DDBJ whole genome shotgun (WGS) entry which is preliminary data.</text>
</comment>
<dbReference type="InterPro" id="IPR018631">
    <property type="entry name" value="AAA-ATPase-like_dom"/>
</dbReference>
<reference evidence="2" key="2">
    <citation type="journal article" date="2021" name="PeerJ">
        <title>Extensive microbial diversity within the chicken gut microbiome revealed by metagenomics and culture.</title>
        <authorList>
            <person name="Gilroy R."/>
            <person name="Ravi A."/>
            <person name="Getino M."/>
            <person name="Pursley I."/>
            <person name="Horton D.L."/>
            <person name="Alikhan N.F."/>
            <person name="Baker D."/>
            <person name="Gharbi K."/>
            <person name="Hall N."/>
            <person name="Watson M."/>
            <person name="Adriaenssens E.M."/>
            <person name="Foster-Nyarko E."/>
            <person name="Jarju S."/>
            <person name="Secka A."/>
            <person name="Antonio M."/>
            <person name="Oren A."/>
            <person name="Chaudhuri R.R."/>
            <person name="La Ragione R."/>
            <person name="Hildebrand F."/>
            <person name="Pallen M.J."/>
        </authorList>
    </citation>
    <scope>NUCLEOTIDE SEQUENCE</scope>
    <source>
        <strain evidence="2">USAMLcec3-3695</strain>
    </source>
</reference>
<dbReference type="PANTHER" id="PTHR34825">
    <property type="entry name" value="CONSERVED PROTEIN, WITH A WEAK D-GALACTARATE DEHYDRATASE/ALTRONATE HYDROLASE DOMAIN"/>
    <property type="match status" value="1"/>
</dbReference>
<evidence type="ECO:0000259" key="1">
    <source>
        <dbReference type="Pfam" id="PF09820"/>
    </source>
</evidence>
<dbReference type="Pfam" id="PF09820">
    <property type="entry name" value="AAA-ATPase_like"/>
    <property type="match status" value="1"/>
</dbReference>
<evidence type="ECO:0000313" key="3">
    <source>
        <dbReference type="Proteomes" id="UP000824109"/>
    </source>
</evidence>
<proteinExistence type="predicted"/>
<gene>
    <name evidence="2" type="ORF">IAA61_09485</name>
</gene>
<name>A0A9D1MD21_9FIRM</name>
<dbReference type="InterPro" id="IPR027417">
    <property type="entry name" value="P-loop_NTPase"/>
</dbReference>
<dbReference type="InterPro" id="IPR012547">
    <property type="entry name" value="PDDEXK_9"/>
</dbReference>
<dbReference type="Proteomes" id="UP000824109">
    <property type="component" value="Unassembled WGS sequence"/>
</dbReference>
<dbReference type="EMBL" id="DVNB01000097">
    <property type="protein sequence ID" value="HIU58022.1"/>
    <property type="molecule type" value="Genomic_DNA"/>
</dbReference>
<feature type="domain" description="AAA-ATPase-like" evidence="1">
    <location>
        <begin position="10"/>
        <end position="232"/>
    </location>
</feature>
<dbReference type="Pfam" id="PF08011">
    <property type="entry name" value="PDDEXK_9"/>
    <property type="match status" value="1"/>
</dbReference>
<dbReference type="SUPFAM" id="SSF52540">
    <property type="entry name" value="P-loop containing nucleoside triphosphate hydrolases"/>
    <property type="match status" value="1"/>
</dbReference>
<evidence type="ECO:0000313" key="2">
    <source>
        <dbReference type="EMBL" id="HIU58022.1"/>
    </source>
</evidence>